<dbReference type="InterPro" id="IPR050644">
    <property type="entry name" value="PG_Glycine_Bridge_Synth"/>
</dbReference>
<evidence type="ECO:0000313" key="2">
    <source>
        <dbReference type="EMBL" id="SHJ92490.1"/>
    </source>
</evidence>
<evidence type="ECO:0000313" key="3">
    <source>
        <dbReference type="Proteomes" id="UP000184387"/>
    </source>
</evidence>
<dbReference type="Pfam" id="PF13480">
    <property type="entry name" value="Acetyltransf_6"/>
    <property type="match status" value="1"/>
</dbReference>
<proteinExistence type="predicted"/>
<dbReference type="Proteomes" id="UP000184387">
    <property type="component" value="Unassembled WGS sequence"/>
</dbReference>
<protein>
    <submittedName>
        <fullName evidence="2">FemAB-related protein, PEP-CTERM system-associated</fullName>
    </submittedName>
</protein>
<dbReference type="OrthoDB" id="9773932at2"/>
<dbReference type="PANTHER" id="PTHR36174:SF1">
    <property type="entry name" value="LIPID II:GLYCINE GLYCYLTRANSFERASE"/>
    <property type="match status" value="1"/>
</dbReference>
<name>A0A1M6N9S3_9PROT</name>
<organism evidence="2 3">
    <name type="scientific">Muricoccus roseus</name>
    <dbReference type="NCBI Taxonomy" id="198092"/>
    <lineage>
        <taxon>Bacteria</taxon>
        <taxon>Pseudomonadati</taxon>
        <taxon>Pseudomonadota</taxon>
        <taxon>Alphaproteobacteria</taxon>
        <taxon>Acetobacterales</taxon>
        <taxon>Roseomonadaceae</taxon>
        <taxon>Muricoccus</taxon>
    </lineage>
</organism>
<feature type="domain" description="BioF2-like acetyltransferase" evidence="1">
    <location>
        <begin position="155"/>
        <end position="289"/>
    </location>
</feature>
<dbReference type="PANTHER" id="PTHR36174">
    <property type="entry name" value="LIPID II:GLYCINE GLYCYLTRANSFERASE"/>
    <property type="match status" value="1"/>
</dbReference>
<evidence type="ECO:0000259" key="1">
    <source>
        <dbReference type="Pfam" id="PF13480"/>
    </source>
</evidence>
<keyword evidence="3" id="KW-1185">Reference proteome</keyword>
<dbReference type="EMBL" id="FQZF01000025">
    <property type="protein sequence ID" value="SHJ92490.1"/>
    <property type="molecule type" value="Genomic_DNA"/>
</dbReference>
<reference evidence="2 3" key="1">
    <citation type="submission" date="2016-11" db="EMBL/GenBank/DDBJ databases">
        <authorList>
            <person name="Jaros S."/>
            <person name="Januszkiewicz K."/>
            <person name="Wedrychowicz H."/>
        </authorList>
    </citation>
    <scope>NUCLEOTIDE SEQUENCE [LARGE SCALE GENOMIC DNA]</scope>
    <source>
        <strain evidence="2 3">DSM 14916</strain>
    </source>
</reference>
<dbReference type="Gene3D" id="3.40.630.30">
    <property type="match status" value="1"/>
</dbReference>
<dbReference type="NCBIfam" id="TIGR03019">
    <property type="entry name" value="pepcterm_femAB"/>
    <property type="match status" value="1"/>
</dbReference>
<gene>
    <name evidence="2" type="ORF">SAMN02745194_03744</name>
</gene>
<dbReference type="InterPro" id="IPR017469">
    <property type="entry name" value="PEP-CTERM_FemAB-rel"/>
</dbReference>
<accession>A0A1M6N9S3</accession>
<dbReference type="AlphaFoldDB" id="A0A1M6N9S3"/>
<dbReference type="InterPro" id="IPR038740">
    <property type="entry name" value="BioF2-like_GNAT_dom"/>
</dbReference>
<dbReference type="STRING" id="198092.SAMN02745194_03744"/>
<dbReference type="InterPro" id="IPR016181">
    <property type="entry name" value="Acyl_CoA_acyltransferase"/>
</dbReference>
<dbReference type="SUPFAM" id="SSF55729">
    <property type="entry name" value="Acyl-CoA N-acyltransferases (Nat)"/>
    <property type="match status" value="2"/>
</dbReference>
<dbReference type="RefSeq" id="WP_073137539.1">
    <property type="nucleotide sequence ID" value="NZ_FQZF01000025.1"/>
</dbReference>
<sequence>MSLRIRPLDESNAPAWDRFVRATPEATFFHLSAWAGVIREAFGHSTFHALAEQDGAVVGVLPLARMRTRLFGDLLSSTPFCVYGGPVAATPEAAVALERHALDLQRRLGVPALEFRRRDGVDPGWQPRPSLYFTFRKPFTTTGDDAKDQAANIPRKQRAEVRKAIRLGLSSTSDSDVDGLHRLYAESVRNLGSPVFPRRYFRLLAAAFPGEHDVTTVRQDGTPLSAVLNFHFRDEVLPYYGGGTRQARAVSANEFMYWEVMRRAGAERGATLFDFGRSKSGTGAFDYKRNWGFEPQPLHYCYQLMPGARLPENNPNNPRYRLLIAAWKRLPLPVANLLGPPLVRGLG</sequence>